<dbReference type="OrthoDB" id="332863at2759"/>
<evidence type="ECO:0000313" key="4">
    <source>
        <dbReference type="EMBL" id="OAG37062.1"/>
    </source>
</evidence>
<dbReference type="EMBL" id="LVKK01000078">
    <property type="protein sequence ID" value="OAG37062.1"/>
    <property type="molecule type" value="Genomic_DNA"/>
</dbReference>
<dbReference type="InterPro" id="IPR002347">
    <property type="entry name" value="SDR_fam"/>
</dbReference>
<dbReference type="PANTHER" id="PTHR44229">
    <property type="entry name" value="15-HYDROXYPROSTAGLANDIN DEHYDROGENASE [NAD(+)]"/>
    <property type="match status" value="1"/>
</dbReference>
<keyword evidence="2" id="KW-0560">Oxidoreductase</keyword>
<feature type="region of interest" description="Disordered" evidence="3">
    <location>
        <begin position="543"/>
        <end position="623"/>
    </location>
</feature>
<dbReference type="InterPro" id="IPR036291">
    <property type="entry name" value="NAD(P)-bd_dom_sf"/>
</dbReference>
<comment type="caution">
    <text evidence="4">The sequence shown here is derived from an EMBL/GenBank/DDBJ whole genome shotgun (WGS) entry which is preliminary data.</text>
</comment>
<feature type="region of interest" description="Disordered" evidence="3">
    <location>
        <begin position="664"/>
        <end position="705"/>
    </location>
</feature>
<evidence type="ECO:0000256" key="3">
    <source>
        <dbReference type="SAM" id="MobiDB-lite"/>
    </source>
</evidence>
<dbReference type="InterPro" id="IPR036866">
    <property type="entry name" value="RibonucZ/Hydroxyglut_hydro"/>
</dbReference>
<dbReference type="GeneID" id="34603853"/>
<accession>A0A177F170</accession>
<gene>
    <name evidence="4" type="ORF">AYO21_08710</name>
</gene>
<dbReference type="Pfam" id="PF00106">
    <property type="entry name" value="adh_short"/>
    <property type="match status" value="1"/>
</dbReference>
<evidence type="ECO:0000313" key="5">
    <source>
        <dbReference type="Proteomes" id="UP000077002"/>
    </source>
</evidence>
<dbReference type="Gene3D" id="3.40.50.720">
    <property type="entry name" value="NAD(P)-binding Rossmann-like Domain"/>
    <property type="match status" value="1"/>
</dbReference>
<organism evidence="4 5">
    <name type="scientific">Fonsecaea monophora</name>
    <dbReference type="NCBI Taxonomy" id="254056"/>
    <lineage>
        <taxon>Eukaryota</taxon>
        <taxon>Fungi</taxon>
        <taxon>Dikarya</taxon>
        <taxon>Ascomycota</taxon>
        <taxon>Pezizomycotina</taxon>
        <taxon>Eurotiomycetes</taxon>
        <taxon>Chaetothyriomycetidae</taxon>
        <taxon>Chaetothyriales</taxon>
        <taxon>Herpotrichiellaceae</taxon>
        <taxon>Fonsecaea</taxon>
    </lineage>
</organism>
<feature type="compositionally biased region" description="Pro residues" evidence="3">
    <location>
        <begin position="547"/>
        <end position="557"/>
    </location>
</feature>
<dbReference type="PANTHER" id="PTHR44229:SF4">
    <property type="entry name" value="15-HYDROXYPROSTAGLANDIN DEHYDROGENASE [NAD(+)]"/>
    <property type="match status" value="1"/>
</dbReference>
<keyword evidence="5" id="KW-1185">Reference proteome</keyword>
<evidence type="ECO:0000256" key="1">
    <source>
        <dbReference type="ARBA" id="ARBA00006484"/>
    </source>
</evidence>
<protein>
    <submittedName>
        <fullName evidence="4">Uncharacterized protein</fullName>
    </submittedName>
</protein>
<dbReference type="Gene3D" id="3.60.15.10">
    <property type="entry name" value="Ribonuclease Z/Hydroxyacylglutathione hydrolase-like"/>
    <property type="match status" value="1"/>
</dbReference>
<evidence type="ECO:0000256" key="2">
    <source>
        <dbReference type="ARBA" id="ARBA00023002"/>
    </source>
</evidence>
<reference evidence="4 5" key="1">
    <citation type="submission" date="2016-03" db="EMBL/GenBank/DDBJ databases">
        <title>Draft genome sequence of the Fonsecaea monophora CBS 269.37.</title>
        <authorList>
            <person name="Bombassaro A."/>
            <person name="Vinicius W.A."/>
            <person name="De Hoog S."/>
            <person name="Sun J."/>
            <person name="Souza E.M."/>
            <person name="Raittz R.T."/>
            <person name="Costa F."/>
            <person name="Leao A.C."/>
            <person name="Tadra-Sfeir M.Z."/>
            <person name="Baura V."/>
            <person name="Balsanelli E."/>
            <person name="Pedrosa F.O."/>
            <person name="Moreno L.F."/>
            <person name="Steffens M.B."/>
            <person name="Xi L."/>
            <person name="Bocca A.L."/>
            <person name="Felipe M.S."/>
            <person name="Teixeira M."/>
            <person name="Telles Filho F.Q."/>
            <person name="Azevedo C.M."/>
            <person name="Gomes R."/>
            <person name="Vicente V.A."/>
        </authorList>
    </citation>
    <scope>NUCLEOTIDE SEQUENCE [LARGE SCALE GENOMIC DNA]</scope>
    <source>
        <strain evidence="4 5">CBS 269.37</strain>
    </source>
</reference>
<proteinExistence type="inferred from homology"/>
<dbReference type="RefSeq" id="XP_022509014.1">
    <property type="nucleotide sequence ID" value="XM_022658653.1"/>
</dbReference>
<name>A0A177F170_9EURO</name>
<dbReference type="Proteomes" id="UP000077002">
    <property type="component" value="Unassembled WGS sequence"/>
</dbReference>
<dbReference type="AlphaFoldDB" id="A0A177F170"/>
<comment type="similarity">
    <text evidence="1">Belongs to the short-chain dehydrogenases/reductases (SDR) family.</text>
</comment>
<sequence length="885" mass="96192">MATEAFTVSRDKLTGPKGVTVLITGGSSGIGLQTAIILHELGNNIIVVDRARPHPSAPQDLISSPRFLYQQCDITSWKQQRAAFEAGFKKFGSIDCVFVNAGIAEYKDQFFKDELDSDGLLKEPDRRTVDICMHAANDTAKLAIHYIRKKGPNQKRGGSIVMTASLAGYLASAGAPLYSAAKHGIVGLMRALKNDTATLDIAVSVVAPGITLTDIISGRSPGESLSDWAKRMRGVGVPINDPQEVACCVVYLMSLGMEANGKGMLVQAGRVADLEKGIASSRKIWMGEEMLNLFRGGRNAPLFPNKLHQYTKCACADASIAHRRVKTTHRDLLLDLMSITVKHLNAANAFILVFSPKAHPLPLDLTSAAGAVSVLIDPGNKNPAVDPTACFPETEHKSRGAVEHWSDLEEPDVLIVSHNKLDHRYKETLVRLPSEGKTIIAAEPGAAKVIKSWNHFDSARVHALLKYESKVKFGRSLRVPIAPLSPQGFPGELNIAFIPAKRSRTAVHYAIGVTYQPPTHTRSIAPIATVDLPKTTRYFHMPLSPLTMPPSSPPAPLTPLADRPVSLDLPSHAQSSPQSPDAAPFKGHRPRLSRSSNTASSEFLPVSEQPAIQTRPDPEAEKEELVQKILTIPHQSVLLESPFQFELGPAPFTFINNLPTPPASPVPTAVSSLSGSSPNRSATSRSSTLYHHRHRSSVTSHQKSLSSVSSIPNLAPVTPARPKAVSVIYSPHSVPLSDLQPYIQTHLVRLAGALPLTLLLHSFDYAQKPWYLGGNVLASMDSGADIARALMARCWISADEEPKDSYGTGVKKLQVKRISVNEVRRHLWEGEDGEWLKKRGWNCDVRRVAAGREVFIGPSRDLCSGMEGKRDSRLLRFSGAGEEMI</sequence>
<dbReference type="SUPFAM" id="SSF51735">
    <property type="entry name" value="NAD(P)-binding Rossmann-fold domains"/>
    <property type="match status" value="1"/>
</dbReference>
<dbReference type="GO" id="GO:0016616">
    <property type="term" value="F:oxidoreductase activity, acting on the CH-OH group of donors, NAD or NADP as acceptor"/>
    <property type="evidence" value="ECO:0007669"/>
    <property type="project" value="TreeGrafter"/>
</dbReference>
<dbReference type="GO" id="GO:0005737">
    <property type="term" value="C:cytoplasm"/>
    <property type="evidence" value="ECO:0007669"/>
    <property type="project" value="TreeGrafter"/>
</dbReference>
<feature type="compositionally biased region" description="Low complexity" evidence="3">
    <location>
        <begin position="666"/>
        <end position="688"/>
    </location>
</feature>
<dbReference type="PRINTS" id="PR00081">
    <property type="entry name" value="GDHRDH"/>
</dbReference>